<sequence>MCFKSLFKRKRKQSNFGNLALFCITALLFWNEAIAHGGKGQGLAPQPGSVAAMMKPVINNSGLPDLGHVPRKRLAAEKKATNREGLEESPLQPEVKPPIVLPVTPVGDPDRFEELVSNIETDGVLPMGEYMLEEMTKAAKQSSPASYASCKYGVCRMNTTPKHCLKRMVKPFGRDSFFRKFNAIPDTVWVLNPDIVKAIFSDGFGVDTKKLDTFYAFRVLMGEYALFSSDMTEAHKERRKQFKANLGGDTAMRSYVTAALMEHADRFVGEWTDLPSSQTDDITNIVVDYLSPGLIHSIFGVDISQHKEKQKEIVSHLSGIIPLFALINNDPKFYLSYMYPTPMMNPMGYLKKNYPLLFEKQQLIMKDLEWLIGEAFKLDPSEQGLLFKNVVKKSREAGRDHLNADDLYDLINPMIAGGDTGAGLLTLALTEFARSPELQDEILEEFRIAGGASIKDQDIAASKLHKLFEFIEEVLTRYTPAPIIARRMADDKDLILVDQDTGERVKIEFKRNDLVSFPISFLNPHAYSPNPFISPEEKTASHDDRKKCMVTFANGSSHQCVGEHLGKQLMAVLLVSSFKNNVKPGLVQPFKGYSEGWAGVIKVNARVPLKLYPLDEELGDLAAYAEVVHEDKDGLAQGMERMKVKLPGINEASELRLRQPQTVH</sequence>
<evidence type="ECO:0000313" key="9">
    <source>
        <dbReference type="Proteomes" id="UP000196573"/>
    </source>
</evidence>
<evidence type="ECO:0000313" key="8">
    <source>
        <dbReference type="EMBL" id="SMA46601.1"/>
    </source>
</evidence>
<feature type="region of interest" description="Disordered" evidence="7">
    <location>
        <begin position="80"/>
        <end position="99"/>
    </location>
</feature>
<reference evidence="8 9" key="1">
    <citation type="submission" date="2017-03" db="EMBL/GenBank/DDBJ databases">
        <authorList>
            <person name="Afonso C.L."/>
            <person name="Miller P.J."/>
            <person name="Scott M.A."/>
            <person name="Spackman E."/>
            <person name="Goraichik I."/>
            <person name="Dimitrov K.M."/>
            <person name="Suarez D.L."/>
            <person name="Swayne D.E."/>
        </authorList>
    </citation>
    <scope>NUCLEOTIDE SEQUENCE [LARGE SCALE GENOMIC DNA]</scope>
    <source>
        <strain evidence="8">SB41UT1</strain>
    </source>
</reference>
<protein>
    <submittedName>
        <fullName evidence="8">Cytochrome P450</fullName>
    </submittedName>
</protein>
<comment type="similarity">
    <text evidence="1">Belongs to the cytochrome P450 family.</text>
</comment>
<dbReference type="GO" id="GO:0016705">
    <property type="term" value="F:oxidoreductase activity, acting on paired donors, with incorporation or reduction of molecular oxygen"/>
    <property type="evidence" value="ECO:0007669"/>
    <property type="project" value="InterPro"/>
</dbReference>
<dbReference type="CDD" id="cd00302">
    <property type="entry name" value="cytochrome_P450"/>
    <property type="match status" value="1"/>
</dbReference>
<evidence type="ECO:0000256" key="5">
    <source>
        <dbReference type="ARBA" id="ARBA00023004"/>
    </source>
</evidence>
<evidence type="ECO:0000256" key="2">
    <source>
        <dbReference type="ARBA" id="ARBA00022617"/>
    </source>
</evidence>
<dbReference type="RefSeq" id="WP_087109758.1">
    <property type="nucleotide sequence ID" value="NZ_CBCSCN010000002.1"/>
</dbReference>
<keyword evidence="4" id="KW-0560">Oxidoreductase</keyword>
<keyword evidence="6" id="KW-0503">Monooxygenase</keyword>
<dbReference type="OrthoDB" id="6201723at2"/>
<dbReference type="SUPFAM" id="SSF48264">
    <property type="entry name" value="Cytochrome P450"/>
    <property type="match status" value="1"/>
</dbReference>
<dbReference type="PANTHER" id="PTHR24291">
    <property type="entry name" value="CYTOCHROME P450 FAMILY 4"/>
    <property type="match status" value="1"/>
</dbReference>
<keyword evidence="5" id="KW-0408">Iron</keyword>
<dbReference type="Gene3D" id="1.10.630.10">
    <property type="entry name" value="Cytochrome P450"/>
    <property type="match status" value="1"/>
</dbReference>
<dbReference type="EMBL" id="FWPT01000004">
    <property type="protein sequence ID" value="SMA46601.1"/>
    <property type="molecule type" value="Genomic_DNA"/>
</dbReference>
<proteinExistence type="inferred from homology"/>
<evidence type="ECO:0000256" key="3">
    <source>
        <dbReference type="ARBA" id="ARBA00022723"/>
    </source>
</evidence>
<evidence type="ECO:0000256" key="7">
    <source>
        <dbReference type="SAM" id="MobiDB-lite"/>
    </source>
</evidence>
<keyword evidence="2" id="KW-0349">Heme</keyword>
<name>A0A1X7AJG9_9GAMM</name>
<dbReference type="Pfam" id="PF00067">
    <property type="entry name" value="p450"/>
    <property type="match status" value="1"/>
</dbReference>
<organism evidence="8 9">
    <name type="scientific">Parendozoicomonas haliclonae</name>
    <dbReference type="NCBI Taxonomy" id="1960125"/>
    <lineage>
        <taxon>Bacteria</taxon>
        <taxon>Pseudomonadati</taxon>
        <taxon>Pseudomonadota</taxon>
        <taxon>Gammaproteobacteria</taxon>
        <taxon>Oceanospirillales</taxon>
        <taxon>Endozoicomonadaceae</taxon>
        <taxon>Parendozoicomonas</taxon>
    </lineage>
</organism>
<keyword evidence="9" id="KW-1185">Reference proteome</keyword>
<evidence type="ECO:0000256" key="4">
    <source>
        <dbReference type="ARBA" id="ARBA00023002"/>
    </source>
</evidence>
<dbReference type="GO" id="GO:0004497">
    <property type="term" value="F:monooxygenase activity"/>
    <property type="evidence" value="ECO:0007669"/>
    <property type="project" value="UniProtKB-KW"/>
</dbReference>
<dbReference type="InterPro" id="IPR001128">
    <property type="entry name" value="Cyt_P450"/>
</dbReference>
<dbReference type="PANTHER" id="PTHR24291:SF50">
    <property type="entry name" value="BIFUNCTIONAL ALBAFLAVENONE MONOOXYGENASE_TERPENE SYNTHASE"/>
    <property type="match status" value="1"/>
</dbReference>
<dbReference type="GO" id="GO:0005506">
    <property type="term" value="F:iron ion binding"/>
    <property type="evidence" value="ECO:0007669"/>
    <property type="project" value="InterPro"/>
</dbReference>
<dbReference type="InterPro" id="IPR050196">
    <property type="entry name" value="Cytochrome_P450_Monoox"/>
</dbReference>
<keyword evidence="3" id="KW-0479">Metal-binding</keyword>
<evidence type="ECO:0000256" key="1">
    <source>
        <dbReference type="ARBA" id="ARBA00010617"/>
    </source>
</evidence>
<dbReference type="AlphaFoldDB" id="A0A1X7AJG9"/>
<gene>
    <name evidence="8" type="ORF">EHSB41UT_02212</name>
</gene>
<dbReference type="InterPro" id="IPR036396">
    <property type="entry name" value="Cyt_P450_sf"/>
</dbReference>
<dbReference type="Proteomes" id="UP000196573">
    <property type="component" value="Unassembled WGS sequence"/>
</dbReference>
<accession>A0A1X7AJG9</accession>
<evidence type="ECO:0000256" key="6">
    <source>
        <dbReference type="ARBA" id="ARBA00023033"/>
    </source>
</evidence>
<dbReference type="GO" id="GO:0020037">
    <property type="term" value="F:heme binding"/>
    <property type="evidence" value="ECO:0007669"/>
    <property type="project" value="InterPro"/>
</dbReference>